<accession>A0A1W2M277</accession>
<organism evidence="1 2">
    <name type="scientific">Amycolatopsis keratiniphila subsp. keratiniphila</name>
    <dbReference type="NCBI Taxonomy" id="227715"/>
    <lineage>
        <taxon>Bacteria</taxon>
        <taxon>Bacillati</taxon>
        <taxon>Actinomycetota</taxon>
        <taxon>Actinomycetes</taxon>
        <taxon>Pseudonocardiales</taxon>
        <taxon>Pseudonocardiaceae</taxon>
        <taxon>Amycolatopsis</taxon>
        <taxon>Amycolatopsis japonica group</taxon>
    </lineage>
</organism>
<proteinExistence type="predicted"/>
<evidence type="ECO:0000313" key="1">
    <source>
        <dbReference type="EMBL" id="ONF73961.1"/>
    </source>
</evidence>
<gene>
    <name evidence="1" type="ORF">AVR91_0204320</name>
</gene>
<evidence type="ECO:0000313" key="2">
    <source>
        <dbReference type="Proteomes" id="UP000076660"/>
    </source>
</evidence>
<protein>
    <submittedName>
        <fullName evidence="1">Uncharacterized protein</fullName>
    </submittedName>
</protein>
<dbReference type="Proteomes" id="UP000076660">
    <property type="component" value="Unassembled WGS sequence"/>
</dbReference>
<dbReference type="AlphaFoldDB" id="A0A1W2M277"/>
<name>A0A1W2M277_9PSEU</name>
<dbReference type="EMBL" id="LQMT02000006">
    <property type="protein sequence ID" value="ONF73961.1"/>
    <property type="molecule type" value="Genomic_DNA"/>
</dbReference>
<reference evidence="1 2" key="1">
    <citation type="submission" date="2016-12" db="EMBL/GenBank/DDBJ databases">
        <title>Amycolatopsis keratiniphila subsp. keratiniphila genome sequencing and assembly.</title>
        <authorList>
            <person name="Mayilraj S."/>
            <person name="Kaur N."/>
        </authorList>
    </citation>
    <scope>NUCLEOTIDE SEQUENCE [LARGE SCALE GENOMIC DNA]</scope>
    <source>
        <strain evidence="1 2">DSM 44409</strain>
    </source>
</reference>
<sequence length="90" mass="9381">MNFANHDPALMVWGVATAAAGGQLAVRAHRSRALAEATAEQVPQLTVAGRHPTTGAHCSISAVSPLVYSHAEQGWTLAAIGWPLPDRSAE</sequence>
<comment type="caution">
    <text evidence="1">The sequence shown here is derived from an EMBL/GenBank/DDBJ whole genome shotgun (WGS) entry which is preliminary data.</text>
</comment>